<feature type="signal peptide" evidence="1">
    <location>
        <begin position="1"/>
        <end position="19"/>
    </location>
</feature>
<dbReference type="AlphaFoldDB" id="A0A3A1Y1J0"/>
<keyword evidence="3" id="KW-1185">Reference proteome</keyword>
<dbReference type="RefSeq" id="WP_119525766.1">
    <property type="nucleotide sequence ID" value="NZ_NRHC01000138.1"/>
</dbReference>
<dbReference type="EMBL" id="NRHC01000138">
    <property type="protein sequence ID" value="RIY31098.1"/>
    <property type="molecule type" value="Genomic_DNA"/>
</dbReference>
<reference evidence="2 3" key="1">
    <citation type="submission" date="2017-08" db="EMBL/GenBank/DDBJ databases">
        <title>Reclassification of Bisgaard taxon 37 and 44.</title>
        <authorList>
            <person name="Christensen H."/>
        </authorList>
    </citation>
    <scope>NUCLEOTIDE SEQUENCE [LARGE SCALE GENOMIC DNA]</scope>
    <source>
        <strain evidence="2 3">B96_3</strain>
    </source>
</reference>
<gene>
    <name evidence="2" type="ORF">CKF54_07665</name>
</gene>
<name>A0A3A1Y1J0_9GAMM</name>
<keyword evidence="1" id="KW-0732">Signal</keyword>
<dbReference type="OrthoDB" id="9892846at2"/>
<comment type="caution">
    <text evidence="2">The sequence shown here is derived from an EMBL/GenBank/DDBJ whole genome shotgun (WGS) entry which is preliminary data.</text>
</comment>
<accession>A0A3A1Y1J0</accession>
<sequence>MKLLLTCFFISIFSTNIWANQFQRIVGTNSQLNAATSYNYSAASAIQVLDNQEVRYVALKFNKFDGSQSVILTRDDSQDKATTFNHNFNVISISSSISIEDANTLLEKLGVNYRVALDNESGEKVLLVLNSNVQLLQSNS</sequence>
<feature type="chain" id="PRO_5017288948" evidence="1">
    <location>
        <begin position="20"/>
        <end position="140"/>
    </location>
</feature>
<evidence type="ECO:0000313" key="3">
    <source>
        <dbReference type="Proteomes" id="UP000265691"/>
    </source>
</evidence>
<evidence type="ECO:0000313" key="2">
    <source>
        <dbReference type="EMBL" id="RIY31098.1"/>
    </source>
</evidence>
<evidence type="ECO:0000256" key="1">
    <source>
        <dbReference type="SAM" id="SignalP"/>
    </source>
</evidence>
<proteinExistence type="predicted"/>
<dbReference type="Proteomes" id="UP000265691">
    <property type="component" value="Unassembled WGS sequence"/>
</dbReference>
<protein>
    <submittedName>
        <fullName evidence="2">Uncharacterized protein</fullName>
    </submittedName>
</protein>
<organism evidence="2 3">
    <name type="scientific">Psittacicella hinzii</name>
    <dbReference type="NCBI Taxonomy" id="2028575"/>
    <lineage>
        <taxon>Bacteria</taxon>
        <taxon>Pseudomonadati</taxon>
        <taxon>Pseudomonadota</taxon>
        <taxon>Gammaproteobacteria</taxon>
        <taxon>Pasteurellales</taxon>
        <taxon>Psittacicellaceae</taxon>
        <taxon>Psittacicella</taxon>
    </lineage>
</organism>